<evidence type="ECO:0000259" key="1">
    <source>
        <dbReference type="PROSITE" id="PS50995"/>
    </source>
</evidence>
<accession>D7CFT8</accession>
<dbReference type="STRING" id="749414.SBI_03725"/>
<dbReference type="PATRIC" id="fig|749414.3.peg.3863"/>
<dbReference type="GO" id="GO:0003700">
    <property type="term" value="F:DNA-binding transcription factor activity"/>
    <property type="evidence" value="ECO:0007669"/>
    <property type="project" value="InterPro"/>
</dbReference>
<evidence type="ECO:0000313" key="2">
    <source>
        <dbReference type="EMBL" id="ADI06846.1"/>
    </source>
</evidence>
<dbReference type="Proteomes" id="UP000000377">
    <property type="component" value="Chromosome"/>
</dbReference>
<reference evidence="2 3" key="1">
    <citation type="journal article" date="2010" name="J. Bacteriol.">
        <title>Genome sequence of the milbemycin-producing bacterium Streptomyces bingchenggensis.</title>
        <authorList>
            <person name="Wang X.J."/>
            <person name="Yan Y.J."/>
            <person name="Zhang B."/>
            <person name="An J."/>
            <person name="Wang J.J."/>
            <person name="Tian J."/>
            <person name="Jiang L."/>
            <person name="Chen Y.H."/>
            <person name="Huang S.X."/>
            <person name="Yin M."/>
            <person name="Zhang J."/>
            <person name="Gao A.L."/>
            <person name="Liu C.X."/>
            <person name="Zhu Z.X."/>
            <person name="Xiang W.S."/>
        </authorList>
    </citation>
    <scope>NUCLEOTIDE SEQUENCE [LARGE SCALE GENOMIC DNA]</scope>
    <source>
        <strain evidence="2 3">BCW-1</strain>
    </source>
</reference>
<dbReference type="HOGENOM" id="CLU_083287_15_0_11"/>
<dbReference type="RefSeq" id="WP_014176320.1">
    <property type="nucleotide sequence ID" value="NC_016582.1"/>
</dbReference>
<dbReference type="PANTHER" id="PTHR33164">
    <property type="entry name" value="TRANSCRIPTIONAL REGULATOR, MARR FAMILY"/>
    <property type="match status" value="1"/>
</dbReference>
<dbReference type="SUPFAM" id="SSF46785">
    <property type="entry name" value="Winged helix' DNA-binding domain"/>
    <property type="match status" value="1"/>
</dbReference>
<dbReference type="AlphaFoldDB" id="D7CFT8"/>
<keyword evidence="3" id="KW-1185">Reference proteome</keyword>
<sequence>MPHDNEGLRGLLPAMNRLSGTLSRGQLFERATAAAGVTLERPAVTILVILDAADRPLRVGEIAQRMQVAGPHATRQIHGLEQRGLVERVADPDDQRARLITLTAAGERLADRYLRVINGWFADALSGWSDADRRDLVLLLGRMVDDLSAHLETVTRDAGDAGDAGDTGGDHPAE</sequence>
<proteinExistence type="predicted"/>
<organism evidence="2 3">
    <name type="scientific">Streptomyces bingchenggensis (strain BCW-1)</name>
    <dbReference type="NCBI Taxonomy" id="749414"/>
    <lineage>
        <taxon>Bacteria</taxon>
        <taxon>Bacillati</taxon>
        <taxon>Actinomycetota</taxon>
        <taxon>Actinomycetes</taxon>
        <taxon>Kitasatosporales</taxon>
        <taxon>Streptomycetaceae</taxon>
        <taxon>Streptomyces</taxon>
    </lineage>
</organism>
<name>D7CFT8_STRBB</name>
<dbReference type="GO" id="GO:0006950">
    <property type="term" value="P:response to stress"/>
    <property type="evidence" value="ECO:0007669"/>
    <property type="project" value="TreeGrafter"/>
</dbReference>
<dbReference type="InterPro" id="IPR000835">
    <property type="entry name" value="HTH_MarR-typ"/>
</dbReference>
<dbReference type="Pfam" id="PF01047">
    <property type="entry name" value="MarR"/>
    <property type="match status" value="1"/>
</dbReference>
<gene>
    <name evidence="2" type="ordered locus">SBI_03725</name>
</gene>
<dbReference type="EMBL" id="CP002047">
    <property type="protein sequence ID" value="ADI06846.1"/>
    <property type="molecule type" value="Genomic_DNA"/>
</dbReference>
<dbReference type="PRINTS" id="PR00598">
    <property type="entry name" value="HTHMARR"/>
</dbReference>
<feature type="domain" description="HTH marR-type" evidence="1">
    <location>
        <begin position="8"/>
        <end position="145"/>
    </location>
</feature>
<dbReference type="InterPro" id="IPR036390">
    <property type="entry name" value="WH_DNA-bd_sf"/>
</dbReference>
<dbReference type="InterPro" id="IPR036388">
    <property type="entry name" value="WH-like_DNA-bd_sf"/>
</dbReference>
<dbReference type="Gene3D" id="1.10.10.10">
    <property type="entry name" value="Winged helix-like DNA-binding domain superfamily/Winged helix DNA-binding domain"/>
    <property type="match status" value="1"/>
</dbReference>
<dbReference type="eggNOG" id="COG1846">
    <property type="taxonomic scope" value="Bacteria"/>
</dbReference>
<dbReference type="KEGG" id="sbh:SBI_03725"/>
<dbReference type="PROSITE" id="PS50995">
    <property type="entry name" value="HTH_MARR_2"/>
    <property type="match status" value="1"/>
</dbReference>
<dbReference type="InterPro" id="IPR039422">
    <property type="entry name" value="MarR/SlyA-like"/>
</dbReference>
<evidence type="ECO:0000313" key="3">
    <source>
        <dbReference type="Proteomes" id="UP000000377"/>
    </source>
</evidence>
<dbReference type="SMART" id="SM00347">
    <property type="entry name" value="HTH_MARR"/>
    <property type="match status" value="1"/>
</dbReference>
<protein>
    <submittedName>
        <fullName evidence="2">MarR family transcriptional regulator</fullName>
    </submittedName>
</protein>
<dbReference type="PANTHER" id="PTHR33164:SF57">
    <property type="entry name" value="MARR-FAMILY TRANSCRIPTIONAL REGULATOR"/>
    <property type="match status" value="1"/>
</dbReference>